<sequence length="1850" mass="199076">MGVFRFFNVHWVLNFLDGVPVAEQTRLRHQGQVIARSASWFTGWDGGHEWIFTTAQRSGMSRKPGVSDDKCGQFWKILRTCGAARLFAGNFARAGVTIFSLACCPSILHAEIPSWHEEYGNRLKYAELVEPLKGDIFGESVNLYDGSVSFSATELSLTGNNGLPVSIGRRLDPSNPKNNLAFGDWELDIPSLSGVFGDDAATAGAGSWAPAQRCDSVSGPPIVTVRNVRGTLDIDFADFEYWDGNRLSLPGGGGGELLGASGDAREVRPTFTEAVRWNTKDGWFFSCLGALKSGQAGQGFVGHAPDGSKYYFDWMVVRDHNDQAHKQTLGADTHAVLRRNKVFLYPSQVVDRFGNWVRYEWSGAQLQRIHANDGRSIVLGYDNAGRVASMTSGTRQWSYQYDSTTSRLISVTLPDGTAWGYAIAPPALLYKQRQTQDEPESNYRVRMDLCAKMGILLDNEAIYTVNHPSGAVATFSLRPIRHGRMGVRFDCQENGESATLEDGWNQTPLYRGAYTLKSKTISGPALPTAQWQYDYLNLGGRYDRDVTVDSWPLYPVGSAEHKFTVETGPDGTVKRYEFGKEVRYNDGRLLGVVTTRNDVNVKVETTSYVAESQLADAPFPALAGTSYVYGSDEIMSHGNRPVQSTSTTQDGVQFVRQITAFDAFARERSAVESNSAGQSRTTSKAYYDDAGLWLLGQDQQETVGDIQRSRAEFDTASGLPVRFYAFGRLAQSVGYAADGTVASVSDGRGNATLLSGWKFGVPQQIKFPGTAEAPNGATRSVVIDDNGWIAALTDENGFTTNYTYDGMGRLASIQYPQGDSTAWNAVSFALQRMEAANLGLPAGHWLHSRTQGGHTTQTYLDALFRPVMAAEVAQGQTDSAVVTRYDVTGQKAFTSYPSRAVNDVNQALSGTSYTYDALGRPISMTQASELWPLVTTTEYIGDLSVRVTNPRGLSTTTRHLAYTGPEYEMPLTISQPEDVITEIQRNALGTPLSINRRNGDGSQQLARRYVYDGYRQLCKTIEPESGATVQDYDAAGNLAWSASGTALTSATQCDTEAAQASGRVVVRNYDARNRLFQLRFPDGRGDQDWSYTPDGLPASISTSNTSDALPVINSYQYNRRRLLVQESQQHAELGLRSMNYAYDANGALSGHTYPSGRVVDYAPDALGRPTRAGNFASEVTYYANGGMSRFLYGNGVVHTLGQNVRGLPDRSTDLAGGTAVLDDGYDYDAVGNVMAISDGVTGGNTSRDMTYDGLDRLKTVTSAAFGDASYNYDALDNLQAAKVGTRDRMHVYDGNNRLTNVVDAVGGATLVGLSYDVQGNLNNRNGVTYDFDYGNRLRQVGAVEAYQYDAQGRRIRAQASASGAIYSFYDNAGVLRQQRNERTGKDVDYIQLNGSLVAQVSGSVTPNVPALSGPGYVNQGDYALTWNAVGAATRYELEEAASGGSWTGIYNASALTFTVTGKSTGSFQYRVRACRDSCGGWSNIATVAIELPPSTVPSLSVPQFGDNGNYSIAWSAASGATGYELEESVADGAWSPNYTGAELSRAFAARAAGIYSYRVRACNPIGCTSYSASASVNVVYPPDSAPATSAPARATQSGFAVSWSAVGAASHYVLQESANGGAWSTLQEGPQQAFETGARTAGDYGYRVAACNRAGCGNWSGAVAVQVVAPPTLEPSVSAPSLVPGNAYTVSWSTPSGSESFQLEEDSNGAGWVQVYAGAATSFDTSKGKGSYGYRARACNMAGCGPTSGIVTVTVSPPPATPVMQTANWLSTRTAPVQVWCEAGWSAVADAVEYQLQSSGGNALYTGPSTYVSANGNAYCAYEYTVRACNAGGCSAWSSPPFPVTQGEME</sequence>
<accession>B0RYS6</accession>
<dbReference type="HOGENOM" id="CLU_001968_0_0_6"/>
<evidence type="ECO:0000259" key="2">
    <source>
        <dbReference type="Pfam" id="PF25023"/>
    </source>
</evidence>
<proteinExistence type="predicted"/>
<evidence type="ECO:0000313" key="3">
    <source>
        <dbReference type="EMBL" id="CAP53612.1"/>
    </source>
</evidence>
<dbReference type="Proteomes" id="UP000001188">
    <property type="component" value="Chromosome"/>
</dbReference>
<dbReference type="KEGG" id="xca:xcc-b100_4242"/>
<dbReference type="NCBIfam" id="TIGR01643">
    <property type="entry name" value="YD_repeat_2x"/>
    <property type="match status" value="1"/>
</dbReference>
<protein>
    <recommendedName>
        <fullName evidence="2">Teneurin-like YD-shell domain-containing protein</fullName>
    </recommendedName>
</protein>
<gene>
    <name evidence="3" type="ORF">XCCB100_4242</name>
</gene>
<dbReference type="PANTHER" id="PTHR32305:SF15">
    <property type="entry name" value="PROTEIN RHSA-RELATED"/>
    <property type="match status" value="1"/>
</dbReference>
<dbReference type="Gene3D" id="2.60.40.10">
    <property type="entry name" value="Immunoglobulins"/>
    <property type="match status" value="4"/>
</dbReference>
<evidence type="ECO:0000256" key="1">
    <source>
        <dbReference type="ARBA" id="ARBA00022737"/>
    </source>
</evidence>
<name>B0RYS6_XANCB</name>
<dbReference type="Pfam" id="PF05593">
    <property type="entry name" value="RHS_repeat"/>
    <property type="match status" value="1"/>
</dbReference>
<dbReference type="InterPro" id="IPR006530">
    <property type="entry name" value="YD"/>
</dbReference>
<keyword evidence="1" id="KW-0677">Repeat</keyword>
<dbReference type="SUPFAM" id="SSF49265">
    <property type="entry name" value="Fibronectin type III"/>
    <property type="match status" value="1"/>
</dbReference>
<reference evidence="3 4" key="1">
    <citation type="journal article" date="2008" name="J. Biotechnol.">
        <title>The genome of Xanthomonas campestris pv. campestris B100 and its use for the reconstruction of metabolic pathways involved in xanthan biosynthesis.</title>
        <authorList>
            <person name="Vorholter F.J."/>
            <person name="Schneiker S."/>
            <person name="Goesmann A."/>
            <person name="Krause L."/>
            <person name="Bekel T."/>
            <person name="Kaiser O."/>
            <person name="Linke B."/>
            <person name="Patschkowski T."/>
            <person name="Ruckert C."/>
            <person name="Schmid J."/>
            <person name="Sidhu V.K."/>
            <person name="Sieber V."/>
            <person name="Tauch A."/>
            <person name="Watt S.A."/>
            <person name="Weisshaar B."/>
            <person name="Becker A."/>
            <person name="Niehaus K."/>
            <person name="Puhler A."/>
        </authorList>
    </citation>
    <scope>NUCLEOTIDE SEQUENCE [LARGE SCALE GENOMIC DNA]</scope>
    <source>
        <strain evidence="3 4">B100</strain>
    </source>
</reference>
<dbReference type="Gene3D" id="2.180.10.10">
    <property type="entry name" value="RHS repeat-associated core"/>
    <property type="match status" value="1"/>
</dbReference>
<organism evidence="3 4">
    <name type="scientific">Xanthomonas campestris pv. campestris (strain B100)</name>
    <dbReference type="NCBI Taxonomy" id="509169"/>
    <lineage>
        <taxon>Bacteria</taxon>
        <taxon>Pseudomonadati</taxon>
        <taxon>Pseudomonadota</taxon>
        <taxon>Gammaproteobacteria</taxon>
        <taxon>Lysobacterales</taxon>
        <taxon>Lysobacteraceae</taxon>
        <taxon>Xanthomonas</taxon>
    </lineage>
</organism>
<dbReference type="Pfam" id="PF25023">
    <property type="entry name" value="TEN_YD-shell"/>
    <property type="match status" value="1"/>
</dbReference>
<dbReference type="EMBL" id="AM920689">
    <property type="protein sequence ID" value="CAP53612.1"/>
    <property type="molecule type" value="Genomic_DNA"/>
</dbReference>
<dbReference type="PANTHER" id="PTHR32305">
    <property type="match status" value="1"/>
</dbReference>
<dbReference type="InterPro" id="IPR013783">
    <property type="entry name" value="Ig-like_fold"/>
</dbReference>
<dbReference type="InterPro" id="IPR036116">
    <property type="entry name" value="FN3_sf"/>
</dbReference>
<dbReference type="InterPro" id="IPR056823">
    <property type="entry name" value="TEN-like_YD-shell"/>
</dbReference>
<evidence type="ECO:0000313" key="4">
    <source>
        <dbReference type="Proteomes" id="UP000001188"/>
    </source>
</evidence>
<dbReference type="InterPro" id="IPR050708">
    <property type="entry name" value="T6SS_VgrG/RHS"/>
</dbReference>
<feature type="domain" description="Teneurin-like YD-shell" evidence="2">
    <location>
        <begin position="1063"/>
        <end position="1371"/>
    </location>
</feature>
<dbReference type="InterPro" id="IPR031325">
    <property type="entry name" value="RHS_repeat"/>
</dbReference>